<dbReference type="Proteomes" id="UP000006281">
    <property type="component" value="Chromosome"/>
</dbReference>
<evidence type="ECO:0000256" key="7">
    <source>
        <dbReference type="HAMAP-Rule" id="MF_00277"/>
    </source>
</evidence>
<dbReference type="HAMAP" id="MF_00277">
    <property type="entry name" value="PII_uridylyl_transf"/>
    <property type="match status" value="1"/>
</dbReference>
<dbReference type="SUPFAM" id="SSF55021">
    <property type="entry name" value="ACT-like"/>
    <property type="match status" value="2"/>
</dbReference>
<dbReference type="GO" id="GO:0008081">
    <property type="term" value="F:phosphoric diester hydrolase activity"/>
    <property type="evidence" value="ECO:0007669"/>
    <property type="project" value="UniProtKB-UniRule"/>
</dbReference>
<comment type="catalytic activity">
    <reaction evidence="7">
        <text>[protein-PII]-uridylyl-L-tyrosine + H2O = [protein-PII]-L-tyrosine + UMP + H(+)</text>
        <dbReference type="Rhea" id="RHEA:48600"/>
        <dbReference type="Rhea" id="RHEA-COMP:12147"/>
        <dbReference type="Rhea" id="RHEA-COMP:12148"/>
        <dbReference type="ChEBI" id="CHEBI:15377"/>
        <dbReference type="ChEBI" id="CHEBI:15378"/>
        <dbReference type="ChEBI" id="CHEBI:46858"/>
        <dbReference type="ChEBI" id="CHEBI:57865"/>
        <dbReference type="ChEBI" id="CHEBI:90602"/>
    </reaction>
</comment>
<dbReference type="Gene3D" id="3.30.460.10">
    <property type="entry name" value="Beta Polymerase, domain 2"/>
    <property type="match status" value="1"/>
</dbReference>
<dbReference type="CDD" id="cd04873">
    <property type="entry name" value="ACT_UUR-ACR-like"/>
    <property type="match status" value="1"/>
</dbReference>
<evidence type="ECO:0000313" key="10">
    <source>
        <dbReference type="EMBL" id="CCH34344.1"/>
    </source>
</evidence>
<dbReference type="NCBIfam" id="TIGR01693">
    <property type="entry name" value="UTase_glnD"/>
    <property type="match status" value="1"/>
</dbReference>
<dbReference type="SUPFAM" id="SSF81891">
    <property type="entry name" value="Poly A polymerase C-terminal region-like"/>
    <property type="match status" value="1"/>
</dbReference>
<dbReference type="PANTHER" id="PTHR47320:SF1">
    <property type="entry name" value="BIFUNCTIONAL URIDYLYLTRANSFERASE_URIDYLYL-REMOVING ENZYME"/>
    <property type="match status" value="1"/>
</dbReference>
<dbReference type="InterPro" id="IPR010043">
    <property type="entry name" value="UTase/UR"/>
</dbReference>
<keyword evidence="11" id="KW-1185">Reference proteome</keyword>
<dbReference type="PROSITE" id="PS51671">
    <property type="entry name" value="ACT"/>
    <property type="match status" value="2"/>
</dbReference>
<dbReference type="EC" id="2.7.7.59" evidence="7"/>
<evidence type="ECO:0000256" key="3">
    <source>
        <dbReference type="ARBA" id="ARBA00022737"/>
    </source>
</evidence>
<evidence type="ECO:0000259" key="8">
    <source>
        <dbReference type="PROSITE" id="PS51671"/>
    </source>
</evidence>
<dbReference type="Gene3D" id="1.10.3090.10">
    <property type="entry name" value="cca-adding enzyme, domain 2"/>
    <property type="match status" value="1"/>
</dbReference>
<comment type="domain">
    <text evidence="7">Has four distinct domains: an N-terminal nucleotidyltransferase (NT) domain responsible for UTase activity, a central HD domain that encodes UR activity, and two C-terminal ACT domains that seem to have a role in glutamine sensing.</text>
</comment>
<dbReference type="InterPro" id="IPR002912">
    <property type="entry name" value="ACT_dom"/>
</dbReference>
<keyword evidence="5 7" id="KW-0460">Magnesium</keyword>
<evidence type="ECO:0000256" key="5">
    <source>
        <dbReference type="ARBA" id="ARBA00022842"/>
    </source>
</evidence>
<dbReference type="PANTHER" id="PTHR47320">
    <property type="entry name" value="BIFUNCTIONAL URIDYLYLTRANSFERASE/URIDYLYL-REMOVING ENZYME"/>
    <property type="match status" value="1"/>
</dbReference>
<dbReference type="InterPro" id="IPR013546">
    <property type="entry name" value="PII_UdlTrfase/GS_AdlTrfase"/>
</dbReference>
<sequence length="800" mass="85748">MEDALSEALRERGTAVVDNVGTAVVTADDLVRARDRLLAPGRRRLTGESLREALVDLHEFWLTAHASQAGVGGRGSGLALVAVGGLGRRELVPYSDLDLVLVHNGNKSVDAVAEKLWYPLWNSGIGLDHSVRTVGEALRVAAGDLRTALGLLDLRHIAGDAEVSGRLAESARQAWRSGARTRLDELAESARRRWARSGEIAHRVEPDLKHGRGGLRDVTLLDALSAAQLTDRPSADVDEARRLLLDVRTELRRVAGRPRDVLRAQDGDEVAAALGLADRFALARAMSSAARTIVYAVDVSMRTARAAVPKRGLGVFARSPLRRTPARRPLDEGVVLHGTEVALARDAMPSRDPALLLRVATAAARTKHPIAAGTLTRLADTAPELRQPWPREARDELLALLGSGSGLIDVVEALDRTGLWGRLFPEWGAVRDLPPRDAAHMWTVDRHLVQTTAHAARLVTRVSRPDLLLLGALLHDIGKGRQQDHSEVGAALTTQVAERLGLWPQDVVTVSALVRHHLLLPHTATRRDVEDEATVRRVVDTLGGDAVLLELLHALAEADASATGPGVWSDWKASLIGDLVARCRTAMAGDPLPKPEPLERRQQDLAVAVAASGKPDVLVDPQGHAATVTVVAPDRPGLLSRAAGVLALNSLEVHTAALRSYEGAAVDVFTVSPRFGSLPDVTLLREQLTRAIDGSFPLGEKLAAKERDYGGPPQDPPPAKVLWFDDESTGGVVLELRAADRIGLLHKVADALERSGVDVVWARVSTLGSTVVDAFAIAARTGLDGELRRKVERAVLSAAT</sequence>
<evidence type="ECO:0000256" key="2">
    <source>
        <dbReference type="ARBA" id="ARBA00022695"/>
    </source>
</evidence>
<feature type="domain" description="ACT" evidence="8">
    <location>
        <begin position="627"/>
        <end position="710"/>
    </location>
</feature>
<dbReference type="PATRIC" id="fig|1179773.3.peg.7183"/>
<dbReference type="GO" id="GO:0008773">
    <property type="term" value="F:[protein-PII] uridylyltransferase activity"/>
    <property type="evidence" value="ECO:0007669"/>
    <property type="project" value="UniProtKB-UniRule"/>
</dbReference>
<comment type="similarity">
    <text evidence="7">Belongs to the GlnD family.</text>
</comment>
<evidence type="ECO:0000256" key="4">
    <source>
        <dbReference type="ARBA" id="ARBA00022801"/>
    </source>
</evidence>
<dbReference type="Pfam" id="PF08335">
    <property type="entry name" value="GlnD_UR_UTase"/>
    <property type="match status" value="1"/>
</dbReference>
<dbReference type="BioCyc" id="SESP1179773:BN6_RS34290-MONOMER"/>
<organism evidence="10 11">
    <name type="scientific">Saccharothrix espanaensis (strain ATCC 51144 / DSM 44229 / JCM 9112 / NBRC 15066 / NRRL 15764)</name>
    <dbReference type="NCBI Taxonomy" id="1179773"/>
    <lineage>
        <taxon>Bacteria</taxon>
        <taxon>Bacillati</taxon>
        <taxon>Actinomycetota</taxon>
        <taxon>Actinomycetes</taxon>
        <taxon>Pseudonocardiales</taxon>
        <taxon>Pseudonocardiaceae</taxon>
        <taxon>Saccharothrix</taxon>
    </lineage>
</organism>
<name>K0KBY9_SACES</name>
<evidence type="ECO:0000256" key="1">
    <source>
        <dbReference type="ARBA" id="ARBA00022679"/>
    </source>
</evidence>
<dbReference type="SUPFAM" id="SSF81301">
    <property type="entry name" value="Nucleotidyltransferase"/>
    <property type="match status" value="1"/>
</dbReference>
<feature type="region of interest" description="Uridylyltransferase" evidence="7">
    <location>
        <begin position="1"/>
        <end position="329"/>
    </location>
</feature>
<dbReference type="InterPro" id="IPR003607">
    <property type="entry name" value="HD/PDEase_dom"/>
</dbReference>
<dbReference type="InterPro" id="IPR045865">
    <property type="entry name" value="ACT-like_dom_sf"/>
</dbReference>
<dbReference type="SUPFAM" id="SSF81593">
    <property type="entry name" value="Nucleotidyltransferase substrate binding subunit/domain"/>
    <property type="match status" value="1"/>
</dbReference>
<comment type="function">
    <text evidence="7">Modifies, by uridylylation and deuridylylation, the PII regulatory proteins (GlnB and homologs), in response to the nitrogen status of the cell that GlnD senses through the glutamine level. Under low glutamine levels, catalyzes the conversion of the PII proteins and UTP to PII-UMP and PPi, while under higher glutamine levels, GlnD hydrolyzes PII-UMP to PII and UMP (deuridylylation). Thus, controls uridylylation state and activity of the PII proteins, and plays an important role in the regulation of nitrogen assimilation and metabolism.</text>
</comment>
<comment type="catalytic activity">
    <reaction evidence="7">
        <text>[protein-PII]-L-tyrosine + UTP = [protein-PII]-uridylyl-L-tyrosine + diphosphate</text>
        <dbReference type="Rhea" id="RHEA:13673"/>
        <dbReference type="Rhea" id="RHEA-COMP:12147"/>
        <dbReference type="Rhea" id="RHEA-COMP:12148"/>
        <dbReference type="ChEBI" id="CHEBI:33019"/>
        <dbReference type="ChEBI" id="CHEBI:46398"/>
        <dbReference type="ChEBI" id="CHEBI:46858"/>
        <dbReference type="ChEBI" id="CHEBI:90602"/>
        <dbReference type="EC" id="2.7.7.59"/>
    </reaction>
</comment>
<dbReference type="GO" id="GO:0006808">
    <property type="term" value="P:regulation of nitrogen utilization"/>
    <property type="evidence" value="ECO:0007669"/>
    <property type="project" value="UniProtKB-UniRule"/>
</dbReference>
<accession>K0KBY9</accession>
<feature type="domain" description="HD" evidence="9">
    <location>
        <begin position="444"/>
        <end position="558"/>
    </location>
</feature>
<comment type="caution">
    <text evidence="7">Lacks conserved residue(s) required for the propagation of feature annotation.</text>
</comment>
<gene>
    <name evidence="7 10" type="primary">glnD</name>
    <name evidence="10" type="ordered locus">BN6_71080</name>
</gene>
<keyword evidence="1 7" id="KW-0808">Transferase</keyword>
<keyword evidence="6 7" id="KW-0511">Multifunctional enzyme</keyword>
<dbReference type="SMART" id="SM00471">
    <property type="entry name" value="HDc"/>
    <property type="match status" value="1"/>
</dbReference>
<dbReference type="PIRSF" id="PIRSF006288">
    <property type="entry name" value="PII_uridyltransf"/>
    <property type="match status" value="1"/>
</dbReference>
<keyword evidence="3" id="KW-0677">Repeat</keyword>
<evidence type="ECO:0000259" key="9">
    <source>
        <dbReference type="PROSITE" id="PS51831"/>
    </source>
</evidence>
<keyword evidence="2 7" id="KW-0548">Nucleotidyltransferase</keyword>
<feature type="domain" description="ACT" evidence="8">
    <location>
        <begin position="733"/>
        <end position="800"/>
    </location>
</feature>
<comment type="cofactor">
    <cofactor evidence="7">
        <name>Mg(2+)</name>
        <dbReference type="ChEBI" id="CHEBI:18420"/>
    </cofactor>
</comment>
<dbReference type="NCBIfam" id="NF002895">
    <property type="entry name" value="PRK03381.1"/>
    <property type="match status" value="1"/>
</dbReference>
<dbReference type="HOGENOM" id="CLU_012833_2_0_11"/>
<dbReference type="STRING" id="1179773.BN6_71080"/>
<dbReference type="InterPro" id="IPR043519">
    <property type="entry name" value="NT_sf"/>
</dbReference>
<evidence type="ECO:0000313" key="11">
    <source>
        <dbReference type="Proteomes" id="UP000006281"/>
    </source>
</evidence>
<evidence type="ECO:0000256" key="6">
    <source>
        <dbReference type="ARBA" id="ARBA00023268"/>
    </source>
</evidence>
<dbReference type="EC" id="3.1.4.-" evidence="7"/>
<dbReference type="Pfam" id="PF01966">
    <property type="entry name" value="HD"/>
    <property type="match status" value="1"/>
</dbReference>
<comment type="activity regulation">
    <text evidence="7">Uridylyltransferase (UTase) activity is inhibited by glutamine, while glutamine activates uridylyl-removing (UR) activity.</text>
</comment>
<dbReference type="PROSITE" id="PS51831">
    <property type="entry name" value="HD"/>
    <property type="match status" value="1"/>
</dbReference>
<reference evidence="10 11" key="1">
    <citation type="journal article" date="2012" name="BMC Genomics">
        <title>Complete genome sequence of Saccharothrix espanaensis DSM 44229T and comparison to the other completely sequenced Pseudonocardiaceae.</title>
        <authorList>
            <person name="Strobel T."/>
            <person name="Al-Dilaimi A."/>
            <person name="Blom J."/>
            <person name="Gessner A."/>
            <person name="Kalinowski J."/>
            <person name="Luzhetska M."/>
            <person name="Puhler A."/>
            <person name="Szczepanowski R."/>
            <person name="Bechthold A."/>
            <person name="Ruckert C."/>
        </authorList>
    </citation>
    <scope>NUCLEOTIDE SEQUENCE [LARGE SCALE GENOMIC DNA]</scope>
    <source>
        <strain evidence="11">ATCC 51144 / DSM 44229 / JCM 9112 / NBRC 15066 / NRRL 15764</strain>
    </source>
</reference>
<dbReference type="InterPro" id="IPR006674">
    <property type="entry name" value="HD_domain"/>
</dbReference>
<dbReference type="EMBL" id="HE804045">
    <property type="protein sequence ID" value="CCH34344.1"/>
    <property type="molecule type" value="Genomic_DNA"/>
</dbReference>
<dbReference type="AlphaFoldDB" id="K0KBY9"/>
<protein>
    <recommendedName>
        <fullName evidence="7">Bifunctional uridylyltransferase/uridylyl-removing enzyme</fullName>
        <shortName evidence="7">UTase/UR</shortName>
    </recommendedName>
    <alternativeName>
        <fullName evidence="7">Bifunctional [protein-PII] modification enzyme</fullName>
    </alternativeName>
    <alternativeName>
        <fullName evidence="7">Bifunctional nitrogen sensor protein</fullName>
    </alternativeName>
    <domain>
        <recommendedName>
            <fullName evidence="7">[Protein-PII] uridylyltransferase</fullName>
            <shortName evidence="7">PII uridylyltransferase</shortName>
            <shortName evidence="7">UTase</shortName>
            <ecNumber evidence="7">2.7.7.59</ecNumber>
        </recommendedName>
    </domain>
    <domain>
        <recommendedName>
            <fullName evidence="7">[Protein-PII]-UMP uridylyl-removing enzyme</fullName>
            <shortName evidence="7">UR</shortName>
            <ecNumber evidence="7">3.1.4.-</ecNumber>
        </recommendedName>
    </domain>
</protein>
<keyword evidence="4 7" id="KW-0378">Hydrolase</keyword>
<dbReference type="eggNOG" id="COG2844">
    <property type="taxonomic scope" value="Bacteria"/>
</dbReference>
<dbReference type="KEGG" id="sesp:BN6_71080"/>
<proteinExistence type="inferred from homology"/>